<protein>
    <submittedName>
        <fullName evidence="1">Uncharacterized protein</fullName>
    </submittedName>
</protein>
<reference evidence="2" key="1">
    <citation type="journal article" date="2013" name="Nature">
        <title>Draft genome of the wheat A-genome progenitor Triticum urartu.</title>
        <authorList>
            <person name="Ling H.Q."/>
            <person name="Zhao S."/>
            <person name="Liu D."/>
            <person name="Wang J."/>
            <person name="Sun H."/>
            <person name="Zhang C."/>
            <person name="Fan H."/>
            <person name="Li D."/>
            <person name="Dong L."/>
            <person name="Tao Y."/>
            <person name="Gao C."/>
            <person name="Wu H."/>
            <person name="Li Y."/>
            <person name="Cui Y."/>
            <person name="Guo X."/>
            <person name="Zheng S."/>
            <person name="Wang B."/>
            <person name="Yu K."/>
            <person name="Liang Q."/>
            <person name="Yang W."/>
            <person name="Lou X."/>
            <person name="Chen J."/>
            <person name="Feng M."/>
            <person name="Jian J."/>
            <person name="Zhang X."/>
            <person name="Luo G."/>
            <person name="Jiang Y."/>
            <person name="Liu J."/>
            <person name="Wang Z."/>
            <person name="Sha Y."/>
            <person name="Zhang B."/>
            <person name="Wu H."/>
            <person name="Tang D."/>
            <person name="Shen Q."/>
            <person name="Xue P."/>
            <person name="Zou S."/>
            <person name="Wang X."/>
            <person name="Liu X."/>
            <person name="Wang F."/>
            <person name="Yang Y."/>
            <person name="An X."/>
            <person name="Dong Z."/>
            <person name="Zhang K."/>
            <person name="Zhang X."/>
            <person name="Luo M.C."/>
            <person name="Dvorak J."/>
            <person name="Tong Y."/>
            <person name="Wang J."/>
            <person name="Yang H."/>
            <person name="Li Z."/>
            <person name="Wang D."/>
            <person name="Zhang A."/>
            <person name="Wang J."/>
        </authorList>
    </citation>
    <scope>NUCLEOTIDE SEQUENCE</scope>
    <source>
        <strain evidence="2">cv. G1812</strain>
    </source>
</reference>
<dbReference type="Gramene" id="TuG1812G0300004381.01.T01">
    <property type="protein sequence ID" value="TuG1812G0300004381.01.T01.cds410388"/>
    <property type="gene ID" value="TuG1812G0300004381.01"/>
</dbReference>
<name>A0A8R7PVU0_TRIUA</name>
<evidence type="ECO:0000313" key="2">
    <source>
        <dbReference type="Proteomes" id="UP000015106"/>
    </source>
</evidence>
<evidence type="ECO:0000313" key="1">
    <source>
        <dbReference type="EnsemblPlants" id="TuG1812G0300004381.01.T01.cds410388"/>
    </source>
</evidence>
<dbReference type="EnsemblPlants" id="TuG1812G0300004381.01.T01">
    <property type="protein sequence ID" value="TuG1812G0300004381.01.T01.cds410388"/>
    <property type="gene ID" value="TuG1812G0300004381.01"/>
</dbReference>
<sequence>MRQRRVRATRWHRLECQLAAVAMNVVGHGPARLQQAAQDGRAVRRRQYGEARAPFVVDGEVVLHIEFHRRVGAVEHQR</sequence>
<accession>A0A8R7PVU0</accession>
<dbReference type="AlphaFoldDB" id="A0A8R7PVU0"/>
<proteinExistence type="predicted"/>
<keyword evidence="2" id="KW-1185">Reference proteome</keyword>
<reference evidence="1" key="3">
    <citation type="submission" date="2022-06" db="UniProtKB">
        <authorList>
            <consortium name="EnsemblPlants"/>
        </authorList>
    </citation>
    <scope>IDENTIFICATION</scope>
</reference>
<organism evidence="1 2">
    <name type="scientific">Triticum urartu</name>
    <name type="common">Red wild einkorn</name>
    <name type="synonym">Crithodium urartu</name>
    <dbReference type="NCBI Taxonomy" id="4572"/>
    <lineage>
        <taxon>Eukaryota</taxon>
        <taxon>Viridiplantae</taxon>
        <taxon>Streptophyta</taxon>
        <taxon>Embryophyta</taxon>
        <taxon>Tracheophyta</taxon>
        <taxon>Spermatophyta</taxon>
        <taxon>Magnoliopsida</taxon>
        <taxon>Liliopsida</taxon>
        <taxon>Poales</taxon>
        <taxon>Poaceae</taxon>
        <taxon>BOP clade</taxon>
        <taxon>Pooideae</taxon>
        <taxon>Triticodae</taxon>
        <taxon>Triticeae</taxon>
        <taxon>Triticinae</taxon>
        <taxon>Triticum</taxon>
    </lineage>
</organism>
<dbReference type="Proteomes" id="UP000015106">
    <property type="component" value="Chromosome 3"/>
</dbReference>
<reference evidence="1" key="2">
    <citation type="submission" date="2018-03" db="EMBL/GenBank/DDBJ databases">
        <title>The Triticum urartu genome reveals the dynamic nature of wheat genome evolution.</title>
        <authorList>
            <person name="Ling H."/>
            <person name="Ma B."/>
            <person name="Shi X."/>
            <person name="Liu H."/>
            <person name="Dong L."/>
            <person name="Sun H."/>
            <person name="Cao Y."/>
            <person name="Gao Q."/>
            <person name="Zheng S."/>
            <person name="Li Y."/>
            <person name="Yu Y."/>
            <person name="Du H."/>
            <person name="Qi M."/>
            <person name="Li Y."/>
            <person name="Yu H."/>
            <person name="Cui Y."/>
            <person name="Wang N."/>
            <person name="Chen C."/>
            <person name="Wu H."/>
            <person name="Zhao Y."/>
            <person name="Zhang J."/>
            <person name="Li Y."/>
            <person name="Zhou W."/>
            <person name="Zhang B."/>
            <person name="Hu W."/>
            <person name="Eijk M."/>
            <person name="Tang J."/>
            <person name="Witsenboer H."/>
            <person name="Zhao S."/>
            <person name="Li Z."/>
            <person name="Zhang A."/>
            <person name="Wang D."/>
            <person name="Liang C."/>
        </authorList>
    </citation>
    <scope>NUCLEOTIDE SEQUENCE [LARGE SCALE GENOMIC DNA]</scope>
    <source>
        <strain evidence="1">cv. G1812</strain>
    </source>
</reference>